<feature type="compositionally biased region" description="Basic residues" evidence="1">
    <location>
        <begin position="106"/>
        <end position="116"/>
    </location>
</feature>
<accession>A0A9P4HXR9</accession>
<dbReference type="Proteomes" id="UP000799776">
    <property type="component" value="Unassembled WGS sequence"/>
</dbReference>
<reference evidence="2" key="1">
    <citation type="journal article" date="2020" name="Stud. Mycol.">
        <title>101 Dothideomycetes genomes: a test case for predicting lifestyles and emergence of pathogens.</title>
        <authorList>
            <person name="Haridas S."/>
            <person name="Albert R."/>
            <person name="Binder M."/>
            <person name="Bloem J."/>
            <person name="Labutti K."/>
            <person name="Salamov A."/>
            <person name="Andreopoulos B."/>
            <person name="Baker S."/>
            <person name="Barry K."/>
            <person name="Bills G."/>
            <person name="Bluhm B."/>
            <person name="Cannon C."/>
            <person name="Castanera R."/>
            <person name="Culley D."/>
            <person name="Daum C."/>
            <person name="Ezra D."/>
            <person name="Gonzalez J."/>
            <person name="Henrissat B."/>
            <person name="Kuo A."/>
            <person name="Liang C."/>
            <person name="Lipzen A."/>
            <person name="Lutzoni F."/>
            <person name="Magnuson J."/>
            <person name="Mondo S."/>
            <person name="Nolan M."/>
            <person name="Ohm R."/>
            <person name="Pangilinan J."/>
            <person name="Park H.-J."/>
            <person name="Ramirez L."/>
            <person name="Alfaro M."/>
            <person name="Sun H."/>
            <person name="Tritt A."/>
            <person name="Yoshinaga Y."/>
            <person name="Zwiers L.-H."/>
            <person name="Turgeon B."/>
            <person name="Goodwin S."/>
            <person name="Spatafora J."/>
            <person name="Crous P."/>
            <person name="Grigoriev I."/>
        </authorList>
    </citation>
    <scope>NUCLEOTIDE SEQUENCE</scope>
    <source>
        <strain evidence="2">CBS 121410</strain>
    </source>
</reference>
<evidence type="ECO:0000313" key="2">
    <source>
        <dbReference type="EMBL" id="KAF2088421.1"/>
    </source>
</evidence>
<proteinExistence type="predicted"/>
<protein>
    <submittedName>
        <fullName evidence="2">Uncharacterized protein</fullName>
    </submittedName>
</protein>
<dbReference type="OrthoDB" id="5371646at2759"/>
<organism evidence="2 3">
    <name type="scientific">Saccharata proteae CBS 121410</name>
    <dbReference type="NCBI Taxonomy" id="1314787"/>
    <lineage>
        <taxon>Eukaryota</taxon>
        <taxon>Fungi</taxon>
        <taxon>Dikarya</taxon>
        <taxon>Ascomycota</taxon>
        <taxon>Pezizomycotina</taxon>
        <taxon>Dothideomycetes</taxon>
        <taxon>Dothideomycetes incertae sedis</taxon>
        <taxon>Botryosphaeriales</taxon>
        <taxon>Saccharataceae</taxon>
        <taxon>Saccharata</taxon>
    </lineage>
</organism>
<evidence type="ECO:0000256" key="1">
    <source>
        <dbReference type="SAM" id="MobiDB-lite"/>
    </source>
</evidence>
<evidence type="ECO:0000313" key="3">
    <source>
        <dbReference type="Proteomes" id="UP000799776"/>
    </source>
</evidence>
<comment type="caution">
    <text evidence="2">The sequence shown here is derived from an EMBL/GenBank/DDBJ whole genome shotgun (WGS) entry which is preliminary data.</text>
</comment>
<feature type="compositionally biased region" description="Basic and acidic residues" evidence="1">
    <location>
        <begin position="130"/>
        <end position="140"/>
    </location>
</feature>
<name>A0A9P4HXR9_9PEZI</name>
<feature type="region of interest" description="Disordered" evidence="1">
    <location>
        <begin position="65"/>
        <end position="140"/>
    </location>
</feature>
<dbReference type="AlphaFoldDB" id="A0A9P4HXR9"/>
<feature type="compositionally biased region" description="Acidic residues" evidence="1">
    <location>
        <begin position="120"/>
        <end position="129"/>
    </location>
</feature>
<sequence>MAGDKTAGSSWTEQDKIVFLLDLMETGAMTIDWKKANLPAGRTRNACSLMLRRLRTAHQAELDELKAARATASSSAGGDPKPTAAQAKKKGKAAAGKGAKNDAVTKVKKAPAKRVRSSSEDEADEDDVDVPSKRIQTEPV</sequence>
<gene>
    <name evidence="2" type="ORF">K490DRAFT_64471</name>
</gene>
<keyword evidence="3" id="KW-1185">Reference proteome</keyword>
<dbReference type="EMBL" id="ML978716">
    <property type="protein sequence ID" value="KAF2088421.1"/>
    <property type="molecule type" value="Genomic_DNA"/>
</dbReference>